<evidence type="ECO:0000256" key="6">
    <source>
        <dbReference type="ARBA" id="ARBA00022729"/>
    </source>
</evidence>
<dbReference type="InterPro" id="IPR018000">
    <property type="entry name" value="Neurotransmitter_ion_chnl_CS"/>
</dbReference>
<evidence type="ECO:0000256" key="13">
    <source>
        <dbReference type="SAM" id="MobiDB-lite"/>
    </source>
</evidence>
<comment type="caution">
    <text evidence="15">The sequence shown here is derived from an EMBL/GenBank/DDBJ whole genome shotgun (WGS) entry which is preliminary data.</text>
</comment>
<dbReference type="GO" id="GO:0005230">
    <property type="term" value="F:extracellular ligand-gated monoatomic ion channel activity"/>
    <property type="evidence" value="ECO:0007669"/>
    <property type="project" value="InterPro"/>
</dbReference>
<feature type="transmembrane region" description="Helical" evidence="12">
    <location>
        <begin position="520"/>
        <end position="536"/>
    </location>
</feature>
<comment type="subcellular location">
    <subcellularLocation>
        <location evidence="2">Cell membrane</location>
    </subcellularLocation>
    <subcellularLocation>
        <location evidence="1">Membrane</location>
        <topology evidence="1">Multi-pass membrane protein</topology>
    </subcellularLocation>
</comment>
<dbReference type="InterPro" id="IPR038050">
    <property type="entry name" value="Neuro_actylchol_rec"/>
</dbReference>
<dbReference type="CDD" id="cd19049">
    <property type="entry name" value="LGIC_TM_anion"/>
    <property type="match status" value="2"/>
</dbReference>
<comment type="similarity">
    <text evidence="12">Belongs to the ligand-gated ion channel (TC 1.A.9) family.</text>
</comment>
<dbReference type="InterPro" id="IPR006202">
    <property type="entry name" value="Neur_chan_lig-bd"/>
</dbReference>
<dbReference type="EMBL" id="CATQJA010002664">
    <property type="protein sequence ID" value="CAJ0581881.1"/>
    <property type="molecule type" value="Genomic_DNA"/>
</dbReference>
<feature type="transmembrane region" description="Helical" evidence="12">
    <location>
        <begin position="1066"/>
        <end position="1088"/>
    </location>
</feature>
<feature type="transmembrane region" description="Helical" evidence="12">
    <location>
        <begin position="1208"/>
        <end position="1226"/>
    </location>
</feature>
<dbReference type="InterPro" id="IPR003582">
    <property type="entry name" value="ShKT_dom"/>
</dbReference>
<dbReference type="InterPro" id="IPR006201">
    <property type="entry name" value="Neur_channel"/>
</dbReference>
<feature type="transmembrane region" description="Helical" evidence="12">
    <location>
        <begin position="489"/>
        <end position="513"/>
    </location>
</feature>
<dbReference type="Gene3D" id="1.10.10.1940">
    <property type="match status" value="1"/>
</dbReference>
<dbReference type="GO" id="GO:0004888">
    <property type="term" value="F:transmembrane signaling receptor activity"/>
    <property type="evidence" value="ECO:0007669"/>
    <property type="project" value="InterPro"/>
</dbReference>
<protein>
    <recommendedName>
        <fullName evidence="14">ShKT domain-containing protein</fullName>
    </recommendedName>
</protein>
<keyword evidence="9 12" id="KW-0472">Membrane</keyword>
<dbReference type="Gene3D" id="1.20.58.390">
    <property type="entry name" value="Neurotransmitter-gated ion-channel transmembrane domain"/>
    <property type="match status" value="2"/>
</dbReference>
<dbReference type="SUPFAM" id="SSF63712">
    <property type="entry name" value="Nicotinic receptor ligand binding domain-like"/>
    <property type="match status" value="2"/>
</dbReference>
<accession>A0AA36GAU3</accession>
<evidence type="ECO:0000256" key="1">
    <source>
        <dbReference type="ARBA" id="ARBA00004141"/>
    </source>
</evidence>
<gene>
    <name evidence="15" type="ORF">MSPICULIGERA_LOCUS20031</name>
</gene>
<keyword evidence="3 12" id="KW-0813">Transport</keyword>
<evidence type="ECO:0000256" key="10">
    <source>
        <dbReference type="ARBA" id="ARBA00023303"/>
    </source>
</evidence>
<feature type="non-terminal residue" evidence="15">
    <location>
        <position position="1"/>
    </location>
</feature>
<keyword evidence="7 12" id="KW-1133">Transmembrane helix</keyword>
<reference evidence="15" key="1">
    <citation type="submission" date="2023-06" db="EMBL/GenBank/DDBJ databases">
        <authorList>
            <person name="Delattre M."/>
        </authorList>
    </citation>
    <scope>NUCLEOTIDE SEQUENCE</scope>
    <source>
        <strain evidence="15">AF72</strain>
    </source>
</reference>
<feature type="transmembrane region" description="Helical" evidence="12">
    <location>
        <begin position="556"/>
        <end position="578"/>
    </location>
</feature>
<dbReference type="InterPro" id="IPR006029">
    <property type="entry name" value="Neurotrans-gated_channel_TM"/>
</dbReference>
<evidence type="ECO:0000259" key="14">
    <source>
        <dbReference type="PROSITE" id="PS51670"/>
    </source>
</evidence>
<dbReference type="AlphaFoldDB" id="A0AA36GAU3"/>
<evidence type="ECO:0000313" key="15">
    <source>
        <dbReference type="EMBL" id="CAJ0581881.1"/>
    </source>
</evidence>
<evidence type="ECO:0000256" key="5">
    <source>
        <dbReference type="ARBA" id="ARBA00022692"/>
    </source>
</evidence>
<dbReference type="InterPro" id="IPR036719">
    <property type="entry name" value="Neuro-gated_channel_TM_sf"/>
</dbReference>
<evidence type="ECO:0000256" key="8">
    <source>
        <dbReference type="ARBA" id="ARBA00023065"/>
    </source>
</evidence>
<evidence type="ECO:0000256" key="4">
    <source>
        <dbReference type="ARBA" id="ARBA00022475"/>
    </source>
</evidence>
<dbReference type="SMART" id="SM00254">
    <property type="entry name" value="ShKT"/>
    <property type="match status" value="3"/>
</dbReference>
<dbReference type="PRINTS" id="PR00252">
    <property type="entry name" value="NRIONCHANNEL"/>
</dbReference>
<evidence type="ECO:0000256" key="7">
    <source>
        <dbReference type="ARBA" id="ARBA00022989"/>
    </source>
</evidence>
<feature type="transmembrane region" description="Helical" evidence="12">
    <location>
        <begin position="1003"/>
        <end position="1025"/>
    </location>
</feature>
<keyword evidence="8 12" id="KW-0406">Ion transport</keyword>
<dbReference type="PRINTS" id="PR00253">
    <property type="entry name" value="GABAARECEPTR"/>
</dbReference>
<evidence type="ECO:0000256" key="12">
    <source>
        <dbReference type="RuleBase" id="RU000687"/>
    </source>
</evidence>
<evidence type="ECO:0000256" key="2">
    <source>
        <dbReference type="ARBA" id="ARBA00004236"/>
    </source>
</evidence>
<organism evidence="15 16">
    <name type="scientific">Mesorhabditis spiculigera</name>
    <dbReference type="NCBI Taxonomy" id="96644"/>
    <lineage>
        <taxon>Eukaryota</taxon>
        <taxon>Metazoa</taxon>
        <taxon>Ecdysozoa</taxon>
        <taxon>Nematoda</taxon>
        <taxon>Chromadorea</taxon>
        <taxon>Rhabditida</taxon>
        <taxon>Rhabditina</taxon>
        <taxon>Rhabditomorpha</taxon>
        <taxon>Rhabditoidea</taxon>
        <taxon>Rhabditidae</taxon>
        <taxon>Mesorhabditinae</taxon>
        <taxon>Mesorhabditis</taxon>
    </lineage>
</organism>
<feature type="disulfide bond" evidence="11">
    <location>
        <begin position="61"/>
        <end position="95"/>
    </location>
</feature>
<comment type="caution">
    <text evidence="11 12">Lacks conserved residue(s) required for the propagation of feature annotation.</text>
</comment>
<keyword evidence="5 12" id="KW-0812">Transmembrane</keyword>
<dbReference type="Gene3D" id="2.70.170.10">
    <property type="entry name" value="Neurotransmitter-gated ion-channel ligand-binding domain"/>
    <property type="match status" value="2"/>
</dbReference>
<evidence type="ECO:0000256" key="11">
    <source>
        <dbReference type="PROSITE-ProRule" id="PRU01005"/>
    </source>
</evidence>
<keyword evidence="10 12" id="KW-0407">Ion channel</keyword>
<dbReference type="InterPro" id="IPR036734">
    <property type="entry name" value="Neur_chan_lig-bd_sf"/>
</dbReference>
<dbReference type="Proteomes" id="UP001177023">
    <property type="component" value="Unassembled WGS sequence"/>
</dbReference>
<dbReference type="PROSITE" id="PS51670">
    <property type="entry name" value="SHKT"/>
    <property type="match status" value="1"/>
</dbReference>
<evidence type="ECO:0000313" key="16">
    <source>
        <dbReference type="Proteomes" id="UP001177023"/>
    </source>
</evidence>
<sequence>MLPVLLASSCRDTSRDCERRKDFCDEEKHRFAMSLSCPVTCHQCSTLLAADDPSYSPSNRCEDRASDCDENLALCDNILFHHMMRRQCAFTCGFCIDVSVKGISKEIRKATGNSEEDMTIVDMLRLIRGQSIVDIEDLTSTTTTTTTTMTTACKDRAIDCQAKSGLCDHKQYLPVMKRLCVCLRGTGGNELGGMAFNFILTFTISLVMALEEDCGKCDLRSTWCKQWGNGTTSCECRQGWSPDGNGGCYLTRTIERYPDEVHDPSEDPSCELGKAEKMATRILTDILSKYDKNMVPKMRGVDVDVELLVQKVSEINEIQSSSTMHILFSQIWHDPGLSFEHEEGAHCLMNLSLSHRMVESIWLPNVCIVNSKGSKVHNSPTPNIFLAIFPNGTVWMNYRIVVESPCEMDFTTFPMDRVVCQTIFESYSFNVGKVRLHWKRMGDPVGFMEEEVRLPDFYMAASNHRKATYQYPAGVWDQLNITMIFRRSYGFYILQIYLPTYCMVLISWISFWLDRRLKSLPARVTLGVSSMMALTLQYSNVAKSLPKVSYVKGLDLFMFGCVGYIFLSIVELAIVGMLENKRELASEEFLSEEELRKSVAQRTFSIKAMKSGYGRPIRASYPESHCASPDEVAWRQRTNATLQEPKPSEDNGQQDKEENNQMLLFVRGARASRKRRKKLSTMKLFSKWTGEDMDRASWRSNETRGAEMAFHLLLSLTLSIVLALEEDCGKCDLRSTWCKQWGNGTTSCECRQGWSPDANGGCSLIRDLDIPAPIRDPSDDPSCELAQAEKMATKILTDILAKYDRNMVPKMRGVDVDIELLVQRVSEINEIQSSSTMHILFSQIWHDPALSFEHEEGAHCLTNLSLSYRMVDSLWLPNVCIVNSKASKIHESPTPNIFLAIFPNGTVWMNYRFVVESPCEMHFATFPMDRVVCQTIFESYSFNVGKVRLHWKRQGDPVGFMEEIRLPDFQMTSFIHEKVTYQYPAGVWDQLNIKLMFRRRHGFYLLQIYLPTYCMVLISWISFWLDRRSLPARVTLGVSSMMALTLQYSNVAKSLPKVSYVKGLDLFMFGCVGFIFLSIVELALVGMLENKREVVKEEFLSDEDLRKSAVQRTFSIRSFKGGFRRRSGTSSCASPEEAAWQKRTYVSGQEPRPPENPSNAEKEESENNQMLVFVKGAKDSRKRRKKLVSGKLFSKWTGEDMDRFSQKLFPVTFTLLNLIYWMYYTARAHD</sequence>
<dbReference type="Pfam" id="PF02931">
    <property type="entry name" value="Neur_chan_LBD"/>
    <property type="match status" value="2"/>
</dbReference>
<dbReference type="Pfam" id="PF02932">
    <property type="entry name" value="Neur_chan_memb"/>
    <property type="match status" value="2"/>
</dbReference>
<dbReference type="GO" id="GO:0005886">
    <property type="term" value="C:plasma membrane"/>
    <property type="evidence" value="ECO:0007669"/>
    <property type="project" value="UniProtKB-SubCell"/>
</dbReference>
<dbReference type="PANTHER" id="PTHR18945">
    <property type="entry name" value="NEUROTRANSMITTER GATED ION CHANNEL"/>
    <property type="match status" value="1"/>
</dbReference>
<feature type="domain" description="ShKT" evidence="14">
    <location>
        <begin position="61"/>
        <end position="95"/>
    </location>
</feature>
<evidence type="ECO:0000256" key="3">
    <source>
        <dbReference type="ARBA" id="ARBA00022448"/>
    </source>
</evidence>
<dbReference type="InterPro" id="IPR006028">
    <property type="entry name" value="GABAA/Glycine_rcpt"/>
</dbReference>
<evidence type="ECO:0000256" key="9">
    <source>
        <dbReference type="ARBA" id="ARBA00023136"/>
    </source>
</evidence>
<dbReference type="Pfam" id="PF01549">
    <property type="entry name" value="ShK"/>
    <property type="match status" value="3"/>
</dbReference>
<proteinExistence type="inferred from homology"/>
<keyword evidence="11" id="KW-1015">Disulfide bond</keyword>
<keyword evidence="4" id="KW-1003">Cell membrane</keyword>
<dbReference type="PROSITE" id="PS00236">
    <property type="entry name" value="NEUROTR_ION_CHANNEL"/>
    <property type="match status" value="2"/>
</dbReference>
<keyword evidence="6" id="KW-0732">Signal</keyword>
<dbReference type="CDD" id="cd18990">
    <property type="entry name" value="LGIC_ECD_GABAAR"/>
    <property type="match status" value="2"/>
</dbReference>
<keyword evidence="16" id="KW-1185">Reference proteome</keyword>
<name>A0AA36GAU3_9BILA</name>
<dbReference type="SUPFAM" id="SSF90112">
    <property type="entry name" value="Neurotransmitter-gated ion-channel transmembrane pore"/>
    <property type="match status" value="2"/>
</dbReference>
<feature type="region of interest" description="Disordered" evidence="13">
    <location>
        <begin position="1143"/>
        <end position="1166"/>
    </location>
</feature>